<dbReference type="EMBL" id="GIFC01001171">
    <property type="protein sequence ID" value="MXU83254.1"/>
    <property type="molecule type" value="Transcribed_RNA"/>
</dbReference>
<organism evidence="1">
    <name type="scientific">Ixodes ricinus</name>
    <name type="common">Common tick</name>
    <name type="synonym">Acarus ricinus</name>
    <dbReference type="NCBI Taxonomy" id="34613"/>
    <lineage>
        <taxon>Eukaryota</taxon>
        <taxon>Metazoa</taxon>
        <taxon>Ecdysozoa</taxon>
        <taxon>Arthropoda</taxon>
        <taxon>Chelicerata</taxon>
        <taxon>Arachnida</taxon>
        <taxon>Acari</taxon>
        <taxon>Parasitiformes</taxon>
        <taxon>Ixodida</taxon>
        <taxon>Ixodoidea</taxon>
        <taxon>Ixodidae</taxon>
        <taxon>Ixodinae</taxon>
        <taxon>Ixodes</taxon>
    </lineage>
</organism>
<dbReference type="AlphaFoldDB" id="A0A6B0U3G9"/>
<sequence>MSGCQARFTKSSAKKGVELLHILWFPLANAVKCPLPRHLLEHHQEKCEVTGILCFQQLVGKFQVFEGRHELTPR</sequence>
<proteinExistence type="predicted"/>
<protein>
    <submittedName>
        <fullName evidence="1">Putative secreted protein</fullName>
    </submittedName>
</protein>
<evidence type="ECO:0000313" key="1">
    <source>
        <dbReference type="EMBL" id="MXU83254.1"/>
    </source>
</evidence>
<name>A0A6B0U3G9_IXORI</name>
<reference evidence="1" key="1">
    <citation type="submission" date="2019-12" db="EMBL/GenBank/DDBJ databases">
        <title>An insight into the sialome of adult female Ixodes ricinus ticks feeding for 6 days.</title>
        <authorList>
            <person name="Perner J."/>
            <person name="Ribeiro J.M.C."/>
        </authorList>
    </citation>
    <scope>NUCLEOTIDE SEQUENCE</scope>
    <source>
        <strain evidence="1">Semi-engorged</strain>
        <tissue evidence="1">Salivary glands</tissue>
    </source>
</reference>
<accession>A0A6B0U3G9</accession>